<dbReference type="Pfam" id="PF04751">
    <property type="entry name" value="DarP"/>
    <property type="match status" value="1"/>
</dbReference>
<comment type="caution">
    <text evidence="6">The sequence shown here is derived from an EMBL/GenBank/DDBJ whole genome shotgun (WGS) entry which is preliminary data.</text>
</comment>
<keyword evidence="4 5" id="KW-0694">RNA-binding</keyword>
<evidence type="ECO:0000313" key="7">
    <source>
        <dbReference type="Proteomes" id="UP000253083"/>
    </source>
</evidence>
<dbReference type="HAMAP" id="MF_00765">
    <property type="entry name" value="DarP"/>
    <property type="match status" value="1"/>
</dbReference>
<sequence length="178" mass="20526">MTESEYAVRPNKTQLKKEIKALNHLGQELISLPPSALKKVPLSDNMLRAIEDGKRFQRGPLQRQLRRIASLMQYEDVDAIQLELARQKQPTKQQTAELHQLEQWRDRLIGGDEQLLTELIDQYPVIDRQHIRQLVRNAGAELKRNTTPKSARLLFKYLSEIKRTTPTDETDPPANPSA</sequence>
<dbReference type="GO" id="GO:0043022">
    <property type="term" value="F:ribosome binding"/>
    <property type="evidence" value="ECO:0007669"/>
    <property type="project" value="UniProtKB-UniRule"/>
</dbReference>
<accession>A0A395JJW5</accession>
<keyword evidence="1 5" id="KW-0963">Cytoplasm</keyword>
<comment type="function">
    <text evidence="5">Member of a network of 50S ribosomal subunit biogenesis factors which assembles along the 30S-50S interface, preventing incorrect 23S rRNA structures from forming. Promotes peptidyl transferase center (PTC) maturation.</text>
</comment>
<evidence type="ECO:0000313" key="6">
    <source>
        <dbReference type="EMBL" id="RBP50809.1"/>
    </source>
</evidence>
<evidence type="ECO:0000256" key="4">
    <source>
        <dbReference type="ARBA" id="ARBA00022884"/>
    </source>
</evidence>
<evidence type="ECO:0000256" key="3">
    <source>
        <dbReference type="ARBA" id="ARBA00022730"/>
    </source>
</evidence>
<dbReference type="Proteomes" id="UP000253083">
    <property type="component" value="Unassembled WGS sequence"/>
</dbReference>
<dbReference type="PANTHER" id="PTHR38101">
    <property type="entry name" value="UPF0307 PROTEIN YJGA"/>
    <property type="match status" value="1"/>
</dbReference>
<proteinExistence type="inferred from homology"/>
<dbReference type="InParanoid" id="A0A395JJW5"/>
<dbReference type="AlphaFoldDB" id="A0A395JJW5"/>
<evidence type="ECO:0000256" key="2">
    <source>
        <dbReference type="ARBA" id="ARBA00022517"/>
    </source>
</evidence>
<dbReference type="PIRSF" id="PIRSF016183">
    <property type="entry name" value="UCP016183"/>
    <property type="match status" value="1"/>
</dbReference>
<dbReference type="RefSeq" id="WP_113953630.1">
    <property type="nucleotide sequence ID" value="NZ_QNRT01000002.1"/>
</dbReference>
<dbReference type="OrthoDB" id="5293604at2"/>
<evidence type="ECO:0000256" key="5">
    <source>
        <dbReference type="HAMAP-Rule" id="MF_00765"/>
    </source>
</evidence>
<organism evidence="6 7">
    <name type="scientific">Arenicella xantha</name>
    <dbReference type="NCBI Taxonomy" id="644221"/>
    <lineage>
        <taxon>Bacteria</taxon>
        <taxon>Pseudomonadati</taxon>
        <taxon>Pseudomonadota</taxon>
        <taxon>Gammaproteobacteria</taxon>
        <taxon>Arenicellales</taxon>
        <taxon>Arenicellaceae</taxon>
        <taxon>Arenicella</taxon>
    </lineage>
</organism>
<protein>
    <recommendedName>
        <fullName evidence="5">Dual-action ribosomal maturation protein DarP</fullName>
    </recommendedName>
    <alternativeName>
        <fullName evidence="5">Large ribosomal subunit assembly factor DarP</fullName>
    </alternativeName>
</protein>
<dbReference type="SUPFAM" id="SSF158710">
    <property type="entry name" value="PSPTO4464-like"/>
    <property type="match status" value="1"/>
</dbReference>
<dbReference type="Gene3D" id="1.10.60.30">
    <property type="entry name" value="PSPTO4464-like domains"/>
    <property type="match status" value="2"/>
</dbReference>
<dbReference type="FunCoup" id="A0A395JJW5">
    <property type="interactions" value="78"/>
</dbReference>
<dbReference type="InterPro" id="IPR023153">
    <property type="entry name" value="DarP_sf"/>
</dbReference>
<dbReference type="GO" id="GO:0005829">
    <property type="term" value="C:cytosol"/>
    <property type="evidence" value="ECO:0007669"/>
    <property type="project" value="TreeGrafter"/>
</dbReference>
<dbReference type="InterPro" id="IPR006839">
    <property type="entry name" value="DarP"/>
</dbReference>
<comment type="subcellular location">
    <subcellularLocation>
        <location evidence="5">Cytoplasm</location>
    </subcellularLocation>
    <text evidence="5">Associates with late stage pre-50S ribosomal subunits.</text>
</comment>
<keyword evidence="7" id="KW-1185">Reference proteome</keyword>
<reference evidence="6 7" key="1">
    <citation type="submission" date="2018-06" db="EMBL/GenBank/DDBJ databases">
        <title>Genomic Encyclopedia of Type Strains, Phase IV (KMG-IV): sequencing the most valuable type-strain genomes for metagenomic binning, comparative biology and taxonomic classification.</title>
        <authorList>
            <person name="Goeker M."/>
        </authorList>
    </citation>
    <scope>NUCLEOTIDE SEQUENCE [LARGE SCALE GENOMIC DNA]</scope>
    <source>
        <strain evidence="6 7">DSM 24032</strain>
    </source>
</reference>
<dbReference type="PANTHER" id="PTHR38101:SF1">
    <property type="entry name" value="UPF0307 PROTEIN YJGA"/>
    <property type="match status" value="1"/>
</dbReference>
<gene>
    <name evidence="5" type="primary">darP</name>
    <name evidence="6" type="ORF">DFR28_102225</name>
</gene>
<comment type="similarity">
    <text evidence="5">Belongs to the DarP family.</text>
</comment>
<dbReference type="CDD" id="cd16331">
    <property type="entry name" value="YjgA-like"/>
    <property type="match status" value="1"/>
</dbReference>
<keyword evidence="2 5" id="KW-0690">Ribosome biogenesis</keyword>
<dbReference type="GO" id="GO:0019843">
    <property type="term" value="F:rRNA binding"/>
    <property type="evidence" value="ECO:0007669"/>
    <property type="project" value="UniProtKB-UniRule"/>
</dbReference>
<dbReference type="EMBL" id="QNRT01000002">
    <property type="protein sequence ID" value="RBP50809.1"/>
    <property type="molecule type" value="Genomic_DNA"/>
</dbReference>
<keyword evidence="3 5" id="KW-0699">rRNA-binding</keyword>
<dbReference type="GO" id="GO:1902626">
    <property type="term" value="P:assembly of large subunit precursor of preribosome"/>
    <property type="evidence" value="ECO:0007669"/>
    <property type="project" value="UniProtKB-UniRule"/>
</dbReference>
<dbReference type="NCBIfam" id="NF003593">
    <property type="entry name" value="PRK05255.1-1"/>
    <property type="match status" value="1"/>
</dbReference>
<evidence type="ECO:0000256" key="1">
    <source>
        <dbReference type="ARBA" id="ARBA00022490"/>
    </source>
</evidence>
<name>A0A395JJW5_9GAMM</name>